<name>A0A4R4DQT5_9PROT</name>
<comment type="caution">
    <text evidence="2">The sequence shown here is derived from an EMBL/GenBank/DDBJ whole genome shotgun (WGS) entry which is preliminary data.</text>
</comment>
<dbReference type="OrthoDB" id="7585785at2"/>
<evidence type="ECO:0000313" key="2">
    <source>
        <dbReference type="EMBL" id="TCZ64499.1"/>
    </source>
</evidence>
<evidence type="ECO:0000256" key="1">
    <source>
        <dbReference type="SAM" id="Phobius"/>
    </source>
</evidence>
<keyword evidence="3" id="KW-1185">Reference proteome</keyword>
<keyword evidence="1" id="KW-0472">Membrane</keyword>
<dbReference type="AlphaFoldDB" id="A0A4R4DQT5"/>
<dbReference type="Proteomes" id="UP000295023">
    <property type="component" value="Unassembled WGS sequence"/>
</dbReference>
<accession>A0A4R4DQT5</accession>
<proteinExistence type="predicted"/>
<feature type="transmembrane region" description="Helical" evidence="1">
    <location>
        <begin position="399"/>
        <end position="417"/>
    </location>
</feature>
<reference evidence="2 3" key="1">
    <citation type="submission" date="2019-03" db="EMBL/GenBank/DDBJ databases">
        <title>Paracraurococcus aquatilis NE82 genome sequence.</title>
        <authorList>
            <person name="Zhao Y."/>
            <person name="Du Z."/>
        </authorList>
    </citation>
    <scope>NUCLEOTIDE SEQUENCE [LARGE SCALE GENOMIC DNA]</scope>
    <source>
        <strain evidence="2 3">NE82</strain>
    </source>
</reference>
<protein>
    <recommendedName>
        <fullName evidence="4">Glycosyltransferase RgtA/B/C/D-like domain-containing protein</fullName>
    </recommendedName>
</protein>
<keyword evidence="1" id="KW-1133">Transmembrane helix</keyword>
<feature type="transmembrane region" description="Helical" evidence="1">
    <location>
        <begin position="160"/>
        <end position="187"/>
    </location>
</feature>
<keyword evidence="1" id="KW-0812">Transmembrane</keyword>
<evidence type="ECO:0008006" key="4">
    <source>
        <dbReference type="Google" id="ProtNLM"/>
    </source>
</evidence>
<feature type="transmembrane region" description="Helical" evidence="1">
    <location>
        <begin position="302"/>
        <end position="324"/>
    </location>
</feature>
<feature type="transmembrane region" description="Helical" evidence="1">
    <location>
        <begin position="423"/>
        <end position="441"/>
    </location>
</feature>
<dbReference type="RefSeq" id="WP_132286471.1">
    <property type="nucleotide sequence ID" value="NZ_SKBM01000005.1"/>
</dbReference>
<feature type="transmembrane region" description="Helical" evidence="1">
    <location>
        <begin position="199"/>
        <end position="215"/>
    </location>
</feature>
<gene>
    <name evidence="2" type="ORF">EXY23_07610</name>
</gene>
<dbReference type="EMBL" id="SKBM01000005">
    <property type="protein sequence ID" value="TCZ64499.1"/>
    <property type="molecule type" value="Genomic_DNA"/>
</dbReference>
<organism evidence="2 3">
    <name type="scientific">Roseicella aquatilis</name>
    <dbReference type="NCBI Taxonomy" id="2527868"/>
    <lineage>
        <taxon>Bacteria</taxon>
        <taxon>Pseudomonadati</taxon>
        <taxon>Pseudomonadota</taxon>
        <taxon>Alphaproteobacteria</taxon>
        <taxon>Acetobacterales</taxon>
        <taxon>Roseomonadaceae</taxon>
        <taxon>Roseicella</taxon>
    </lineage>
</organism>
<feature type="transmembrane region" description="Helical" evidence="1">
    <location>
        <begin position="450"/>
        <end position="470"/>
    </location>
</feature>
<sequence length="488" mass="52172">MISPVRRWARTILAALGASLLLSFLFALLSWQAAGLAPERARTLLRPLVETGSLFEMRSLPLGTVRIQRWYGNDCLVLAMLVLPQGESRAREAFSPWLAASPLAPLAMADPAGGSTAGPCLRLAELLEPGAERAVDRRYDRYLHGHRVAVALLLPLLGPIGLQVTVLGMLAGLLAGLAGCAGLRAGLRLRRGDPRWRRDAGFAGIGLCLLAFYGLPALGFWVSHALSDLVLAAFLWAMWLLPGREGAGPPWLLGAFGCCVALFEFLTGGLPLGAGLVLLAAALAERPQGMSSGALPGALRSLAAFLAGAALPFALKAALALLVFPEALNAENAEAFTHRFHGPVLPELPPPIVAEWSKLIGFDLRQVDGDPWLRLRFLLFRLEGYYWQMGLGSGQAGRLVIRGSLAGLALLAPFALWRNRARAMVALGAALLLLGWYLVFLNHSMLHPVWMARCMVIFPAALWVLAVPLLPGPRRAAAALPGGLPMRA</sequence>
<evidence type="ECO:0000313" key="3">
    <source>
        <dbReference type="Proteomes" id="UP000295023"/>
    </source>
</evidence>
<feature type="transmembrane region" description="Helical" evidence="1">
    <location>
        <begin position="253"/>
        <end position="282"/>
    </location>
</feature>